<keyword evidence="1" id="KW-1133">Transmembrane helix</keyword>
<gene>
    <name evidence="2" type="ORF">E4J94_07320</name>
</gene>
<dbReference type="AlphaFoldDB" id="A0A4Z1B3A6"/>
<dbReference type="OrthoDB" id="713837at2"/>
<reference evidence="2 3" key="1">
    <citation type="submission" date="2019-03" db="EMBL/GenBank/DDBJ databases">
        <title>Empedobacter tilapiae sp. nov., isolated from an intestine of Nile tilapia Oreochromis niloticus.</title>
        <authorList>
            <person name="Kim Y.-O."/>
            <person name="Yoon J.-H."/>
        </authorList>
    </citation>
    <scope>NUCLEOTIDE SEQUENCE [LARGE SCALE GENOMIC DNA]</scope>
    <source>
        <strain evidence="2 3">MRS2</strain>
    </source>
</reference>
<proteinExistence type="predicted"/>
<keyword evidence="3" id="KW-1185">Reference proteome</keyword>
<evidence type="ECO:0000313" key="2">
    <source>
        <dbReference type="EMBL" id="TGN28013.1"/>
    </source>
</evidence>
<comment type="caution">
    <text evidence="2">The sequence shown here is derived from an EMBL/GenBank/DDBJ whole genome shotgun (WGS) entry which is preliminary data.</text>
</comment>
<keyword evidence="1" id="KW-0472">Membrane</keyword>
<evidence type="ECO:0000256" key="1">
    <source>
        <dbReference type="SAM" id="Phobius"/>
    </source>
</evidence>
<evidence type="ECO:0000313" key="3">
    <source>
        <dbReference type="Proteomes" id="UP000297998"/>
    </source>
</evidence>
<dbReference type="EMBL" id="SRPE01000004">
    <property type="protein sequence ID" value="TGN28013.1"/>
    <property type="molecule type" value="Genomic_DNA"/>
</dbReference>
<dbReference type="Proteomes" id="UP000297998">
    <property type="component" value="Unassembled WGS sequence"/>
</dbReference>
<sequence length="188" mass="22065">MKEKFKKYTVLFLKDIIPVIAGILIALFINEWNSERKDEAYINQVFSTISQELKESKEDIIVTIPQQESLIDSLEFYSTHQNITILDVVMRSKGIYIPRIKISAWKSVSNTKIDLIDYNKITTLSDIEELKQTLNNKSDFLMSFLYSNINETDKNKKQTLKMILLDIIQTERTLQQNIELMEKYNKTN</sequence>
<feature type="transmembrane region" description="Helical" evidence="1">
    <location>
        <begin position="12"/>
        <end position="29"/>
    </location>
</feature>
<accession>A0A4Z1B3A6</accession>
<protein>
    <submittedName>
        <fullName evidence="2">Uncharacterized protein</fullName>
    </submittedName>
</protein>
<dbReference type="RefSeq" id="WP_135835195.1">
    <property type="nucleotide sequence ID" value="NZ_CAUQWU010000003.1"/>
</dbReference>
<name>A0A4Z1B3A6_9FLAO</name>
<keyword evidence="1" id="KW-0812">Transmembrane</keyword>
<organism evidence="2 3">
    <name type="scientific">Empedobacter tilapiae</name>
    <dbReference type="NCBI Taxonomy" id="2491114"/>
    <lineage>
        <taxon>Bacteria</taxon>
        <taxon>Pseudomonadati</taxon>
        <taxon>Bacteroidota</taxon>
        <taxon>Flavobacteriia</taxon>
        <taxon>Flavobacteriales</taxon>
        <taxon>Weeksellaceae</taxon>
        <taxon>Empedobacter</taxon>
    </lineage>
</organism>